<keyword evidence="3" id="KW-1185">Reference proteome</keyword>
<dbReference type="AlphaFoldDB" id="A0A6H5IRN3"/>
<feature type="region of interest" description="Disordered" evidence="1">
    <location>
        <begin position="242"/>
        <end position="295"/>
    </location>
</feature>
<dbReference type="Proteomes" id="UP000479190">
    <property type="component" value="Unassembled WGS sequence"/>
</dbReference>
<dbReference type="EMBL" id="CADCXV010000964">
    <property type="protein sequence ID" value="CAB0039499.1"/>
    <property type="molecule type" value="Genomic_DNA"/>
</dbReference>
<accession>A0A6H5IRN3</accession>
<feature type="compositionally biased region" description="Low complexity" evidence="1">
    <location>
        <begin position="312"/>
        <end position="332"/>
    </location>
</feature>
<sequence length="352" mass="39965">MFRARAARASSKSTRIQKKSTWISRKSVVIAFFSAHDRSTWNPCMTHVESLYDPRGIPVRSTRITNPRGFPRGYPCNYFQLEIGLMKEESGGRIMTQFFGIRAKAYYCKYDGDDNDIKKAKGVTRSVVKKTITADHYRSCLFDNQVISRVQYGFRSKRHNLTTEKMNKLALSPYDDKRFIIPGQTDTLPWGHYSIARWQQQQNMENNIMNGEQQDEDMERASMHEEEGEDSMNVCTAELNRGSGKRFHTDTSNDEISPTPSKRIKLSLDMSRRSGKRINPNTANDEISPTHSKKIKVSGDASDALKAGCSSSNIVSSNISSSTISTNNNPSIDYIHDHLAESEKHRKKGTKD</sequence>
<evidence type="ECO:0000256" key="1">
    <source>
        <dbReference type="SAM" id="MobiDB-lite"/>
    </source>
</evidence>
<feature type="region of interest" description="Disordered" evidence="1">
    <location>
        <begin position="312"/>
        <end position="352"/>
    </location>
</feature>
<feature type="compositionally biased region" description="Basic and acidic residues" evidence="1">
    <location>
        <begin position="334"/>
        <end position="344"/>
    </location>
</feature>
<reference evidence="2 3" key="1">
    <citation type="submission" date="2020-02" db="EMBL/GenBank/DDBJ databases">
        <authorList>
            <person name="Ferguson B K."/>
        </authorList>
    </citation>
    <scope>NUCLEOTIDE SEQUENCE [LARGE SCALE GENOMIC DNA]</scope>
</reference>
<protein>
    <submittedName>
        <fullName evidence="2">Uncharacterized protein</fullName>
    </submittedName>
</protein>
<evidence type="ECO:0000313" key="3">
    <source>
        <dbReference type="Proteomes" id="UP000479190"/>
    </source>
</evidence>
<gene>
    <name evidence="2" type="ORF">TBRA_LOCUS11240</name>
</gene>
<evidence type="ECO:0000313" key="2">
    <source>
        <dbReference type="EMBL" id="CAB0039499.1"/>
    </source>
</evidence>
<dbReference type="PANTHER" id="PTHR31511:SF12">
    <property type="entry name" value="RHO TERMINATION FACTOR N-TERMINAL DOMAIN-CONTAINING PROTEIN"/>
    <property type="match status" value="1"/>
</dbReference>
<dbReference type="OrthoDB" id="6602337at2759"/>
<name>A0A6H5IRN3_9HYME</name>
<organism evidence="2 3">
    <name type="scientific">Trichogramma brassicae</name>
    <dbReference type="NCBI Taxonomy" id="86971"/>
    <lineage>
        <taxon>Eukaryota</taxon>
        <taxon>Metazoa</taxon>
        <taxon>Ecdysozoa</taxon>
        <taxon>Arthropoda</taxon>
        <taxon>Hexapoda</taxon>
        <taxon>Insecta</taxon>
        <taxon>Pterygota</taxon>
        <taxon>Neoptera</taxon>
        <taxon>Endopterygota</taxon>
        <taxon>Hymenoptera</taxon>
        <taxon>Apocrita</taxon>
        <taxon>Proctotrupomorpha</taxon>
        <taxon>Chalcidoidea</taxon>
        <taxon>Trichogrammatidae</taxon>
        <taxon>Trichogramma</taxon>
    </lineage>
</organism>
<feature type="compositionally biased region" description="Polar residues" evidence="1">
    <location>
        <begin position="279"/>
        <end position="290"/>
    </location>
</feature>
<dbReference type="PANTHER" id="PTHR31511">
    <property type="entry name" value="PROTEIN CBG23764"/>
    <property type="match status" value="1"/>
</dbReference>
<proteinExistence type="predicted"/>